<evidence type="ECO:0000256" key="4">
    <source>
        <dbReference type="ARBA" id="ARBA00022989"/>
    </source>
</evidence>
<evidence type="ECO:0000256" key="9">
    <source>
        <dbReference type="SAM" id="MobiDB-lite"/>
    </source>
</evidence>
<dbReference type="Pfam" id="PF04977">
    <property type="entry name" value="DivIC"/>
    <property type="match status" value="1"/>
</dbReference>
<dbReference type="GO" id="GO:0005886">
    <property type="term" value="C:plasma membrane"/>
    <property type="evidence" value="ECO:0007669"/>
    <property type="project" value="UniProtKB-SubCell"/>
</dbReference>
<comment type="subcellular location">
    <subcellularLocation>
        <location evidence="7">Cell membrane</location>
        <topology evidence="7">Single-pass type II membrane protein</topology>
    </subcellularLocation>
    <text evidence="7">Localizes to the division septum where it forms a ring structure.</text>
</comment>
<comment type="function">
    <text evidence="7">Essential cell division protein.</text>
</comment>
<dbReference type="AlphaFoldDB" id="A0A370GWB6"/>
<keyword evidence="6 7" id="KW-0131">Cell cycle</keyword>
<keyword evidence="5 7" id="KW-0472">Membrane</keyword>
<comment type="similarity">
    <text evidence="7">Belongs to the FtsL family.</text>
</comment>
<keyword evidence="11" id="KW-1185">Reference proteome</keyword>
<keyword evidence="1 7" id="KW-1003">Cell membrane</keyword>
<dbReference type="InterPro" id="IPR007060">
    <property type="entry name" value="FtsL/DivIC"/>
</dbReference>
<feature type="compositionally biased region" description="Basic residues" evidence="9">
    <location>
        <begin position="20"/>
        <end position="31"/>
    </location>
</feature>
<dbReference type="OrthoDB" id="14664at2"/>
<evidence type="ECO:0000313" key="10">
    <source>
        <dbReference type="EMBL" id="RDI47556.1"/>
    </source>
</evidence>
<accession>A0A370GWB6</accession>
<keyword evidence="3 7" id="KW-0812">Transmembrane</keyword>
<reference evidence="10 11" key="1">
    <citation type="submission" date="2018-07" db="EMBL/GenBank/DDBJ databases">
        <title>Genomic Encyclopedia of Type Strains, Phase IV (KMG-IV): sequencing the most valuable type-strain genomes for metagenomic binning, comparative biology and taxonomic classification.</title>
        <authorList>
            <person name="Goeker M."/>
        </authorList>
    </citation>
    <scope>NUCLEOTIDE SEQUENCE [LARGE SCALE GENOMIC DNA]</scope>
    <source>
        <strain evidence="10 11">DSM 25281</strain>
    </source>
</reference>
<evidence type="ECO:0000256" key="3">
    <source>
        <dbReference type="ARBA" id="ARBA00022692"/>
    </source>
</evidence>
<keyword evidence="4 7" id="KW-1133">Transmembrane helix</keyword>
<name>A0A370GWB6_9BACI</name>
<sequence length="120" mass="13601">MENLARKAERNYVQQERPAVKPKHAPAKRRGITPGEKILGILFMAFICVVAVKMVSTQASIYGVNKQIQDVESHVQEQKKSNADLKMQVGELSRFERIKKEANKLGLKLNEDNVKVVDKK</sequence>
<dbReference type="GO" id="GO:0032153">
    <property type="term" value="C:cell division site"/>
    <property type="evidence" value="ECO:0007669"/>
    <property type="project" value="UniProtKB-UniRule"/>
</dbReference>
<dbReference type="RefSeq" id="WP_114743774.1">
    <property type="nucleotide sequence ID" value="NZ_QQAY01000001.1"/>
</dbReference>
<evidence type="ECO:0000256" key="1">
    <source>
        <dbReference type="ARBA" id="ARBA00022475"/>
    </source>
</evidence>
<dbReference type="Proteomes" id="UP000255326">
    <property type="component" value="Unassembled WGS sequence"/>
</dbReference>
<evidence type="ECO:0000256" key="2">
    <source>
        <dbReference type="ARBA" id="ARBA00022618"/>
    </source>
</evidence>
<feature type="region of interest" description="Disordered" evidence="9">
    <location>
        <begin position="1"/>
        <end position="31"/>
    </location>
</feature>
<protein>
    <recommendedName>
        <fullName evidence="7 8">Cell division protein FtsL</fullName>
    </recommendedName>
</protein>
<dbReference type="InterPro" id="IPR011922">
    <property type="entry name" value="Cell_div_FtsL"/>
</dbReference>
<dbReference type="EMBL" id="QQAY01000001">
    <property type="protein sequence ID" value="RDI47556.1"/>
    <property type="molecule type" value="Genomic_DNA"/>
</dbReference>
<gene>
    <name evidence="7" type="primary">ftsL</name>
    <name evidence="10" type="ORF">DFR59_101214</name>
</gene>
<dbReference type="NCBIfam" id="TIGR02209">
    <property type="entry name" value="ftsL_broad"/>
    <property type="match status" value="1"/>
</dbReference>
<keyword evidence="2 7" id="KW-0132">Cell division</keyword>
<comment type="caution">
    <text evidence="10">The sequence shown here is derived from an EMBL/GenBank/DDBJ whole genome shotgun (WGS) entry which is preliminary data.</text>
</comment>
<organism evidence="10 11">
    <name type="scientific">Falsibacillus pallidus</name>
    <dbReference type="NCBI Taxonomy" id="493781"/>
    <lineage>
        <taxon>Bacteria</taxon>
        <taxon>Bacillati</taxon>
        <taxon>Bacillota</taxon>
        <taxon>Bacilli</taxon>
        <taxon>Bacillales</taxon>
        <taxon>Bacillaceae</taxon>
        <taxon>Falsibacillus</taxon>
    </lineage>
</organism>
<proteinExistence type="inferred from homology"/>
<evidence type="ECO:0000256" key="8">
    <source>
        <dbReference type="NCBIfam" id="TIGR02209"/>
    </source>
</evidence>
<evidence type="ECO:0000256" key="6">
    <source>
        <dbReference type="ARBA" id="ARBA00023306"/>
    </source>
</evidence>
<evidence type="ECO:0000256" key="7">
    <source>
        <dbReference type="HAMAP-Rule" id="MF_00910"/>
    </source>
</evidence>
<feature type="compositionally biased region" description="Basic and acidic residues" evidence="9">
    <location>
        <begin position="1"/>
        <end position="10"/>
    </location>
</feature>
<dbReference type="HAMAP" id="MF_00910">
    <property type="entry name" value="FtsL"/>
    <property type="match status" value="1"/>
</dbReference>
<evidence type="ECO:0000256" key="5">
    <source>
        <dbReference type="ARBA" id="ARBA00023136"/>
    </source>
</evidence>
<dbReference type="GO" id="GO:0043093">
    <property type="term" value="P:FtsZ-dependent cytokinesis"/>
    <property type="evidence" value="ECO:0007669"/>
    <property type="project" value="UniProtKB-UniRule"/>
</dbReference>
<feature type="transmembrane region" description="Helical" evidence="7">
    <location>
        <begin position="38"/>
        <end position="56"/>
    </location>
</feature>
<evidence type="ECO:0000313" key="11">
    <source>
        <dbReference type="Proteomes" id="UP000255326"/>
    </source>
</evidence>